<evidence type="ECO:0000313" key="3">
    <source>
        <dbReference type="Proteomes" id="UP001359469"/>
    </source>
</evidence>
<accession>A0ABU8JRH8</accession>
<comment type="caution">
    <text evidence="2">The sequence shown here is derived from an EMBL/GenBank/DDBJ whole genome shotgun (WGS) entry which is preliminary data.</text>
</comment>
<keyword evidence="1" id="KW-1133">Transmembrane helix</keyword>
<feature type="transmembrane region" description="Helical" evidence="1">
    <location>
        <begin position="20"/>
        <end position="43"/>
    </location>
</feature>
<dbReference type="EMBL" id="JBBBOO010000040">
    <property type="protein sequence ID" value="MEI7066050.1"/>
    <property type="molecule type" value="Genomic_DNA"/>
</dbReference>
<name>A0ABU8JRH8_DICCH</name>
<keyword evidence="1" id="KW-0812">Transmembrane</keyword>
<dbReference type="Proteomes" id="UP001359469">
    <property type="component" value="Unassembled WGS sequence"/>
</dbReference>
<evidence type="ECO:0000256" key="1">
    <source>
        <dbReference type="SAM" id="Phobius"/>
    </source>
</evidence>
<protein>
    <submittedName>
        <fullName evidence="2">Cytosine permease</fullName>
    </submittedName>
</protein>
<keyword evidence="3" id="KW-1185">Reference proteome</keyword>
<organism evidence="2 3">
    <name type="scientific">Dickeya chrysanthemi</name>
    <name type="common">Pectobacterium chrysanthemi</name>
    <name type="synonym">Erwinia chrysanthemi</name>
    <dbReference type="NCBI Taxonomy" id="556"/>
    <lineage>
        <taxon>Bacteria</taxon>
        <taxon>Pseudomonadati</taxon>
        <taxon>Pseudomonadota</taxon>
        <taxon>Gammaproteobacteria</taxon>
        <taxon>Enterobacterales</taxon>
        <taxon>Pectobacteriaceae</taxon>
        <taxon>Dickeya</taxon>
    </lineage>
</organism>
<feature type="non-terminal residue" evidence="2">
    <location>
        <position position="1"/>
    </location>
</feature>
<reference evidence="2 3" key="1">
    <citation type="submission" date="2024-03" db="EMBL/GenBank/DDBJ databases">
        <title>Analysis of soft rot Pectobacteriaceae population diversity in US potato growing regions between 2016 and 2022.</title>
        <authorList>
            <person name="Ma X."/>
            <person name="Zhang X."/>
            <person name="Stodghill P."/>
            <person name="Rioux R."/>
            <person name="Babler B."/>
            <person name="Shrestha S."/>
            <person name="Babler B."/>
            <person name="Rivedal H."/>
            <person name="Frost K."/>
            <person name="Hao J."/>
            <person name="Secor G."/>
            <person name="Swingle B."/>
        </authorList>
    </citation>
    <scope>NUCLEOTIDE SEQUENCE [LARGE SCALE GENOMIC DNA]</scope>
    <source>
        <strain evidence="2 3">SR64</strain>
    </source>
</reference>
<evidence type="ECO:0000313" key="2">
    <source>
        <dbReference type="EMBL" id="MEI7066050.1"/>
    </source>
</evidence>
<proteinExistence type="predicted"/>
<sequence>STPYVGWSAIIASLAGSGVGLYTNCGVLALNSLLAASLLYWFIRVMRPIARGV</sequence>
<keyword evidence="1" id="KW-0472">Membrane</keyword>
<gene>
    <name evidence="2" type="ORF">WCU84_20760</name>
</gene>